<dbReference type="Proteomes" id="UP000664203">
    <property type="component" value="Unassembled WGS sequence"/>
</dbReference>
<evidence type="ECO:0000313" key="2">
    <source>
        <dbReference type="Proteomes" id="UP000664203"/>
    </source>
</evidence>
<organism evidence="1 2">
    <name type="scientific">Alectoria fallacina</name>
    <dbReference type="NCBI Taxonomy" id="1903189"/>
    <lineage>
        <taxon>Eukaryota</taxon>
        <taxon>Fungi</taxon>
        <taxon>Dikarya</taxon>
        <taxon>Ascomycota</taxon>
        <taxon>Pezizomycotina</taxon>
        <taxon>Lecanoromycetes</taxon>
        <taxon>OSLEUM clade</taxon>
        <taxon>Lecanoromycetidae</taxon>
        <taxon>Lecanorales</taxon>
        <taxon>Lecanorineae</taxon>
        <taxon>Parmeliaceae</taxon>
        <taxon>Alectoria</taxon>
    </lineage>
</organism>
<gene>
    <name evidence="1" type="ORF">ALECFALPRED_007737</name>
</gene>
<dbReference type="EMBL" id="CAJPDR010000517">
    <property type="protein sequence ID" value="CAF9938588.1"/>
    <property type="molecule type" value="Genomic_DNA"/>
</dbReference>
<comment type="caution">
    <text evidence="1">The sequence shown here is derived from an EMBL/GenBank/DDBJ whole genome shotgun (WGS) entry which is preliminary data.</text>
</comment>
<sequence length="101" mass="11754">MRKDDKALLRLWQSQTFDKVPKAEDVEMLKAQMNDISSNHGLMIKRYVEDQRSKFRKRFQILEMKSTGKDQLIGGTKSEDGYTAVEEEWQTMGARALRGEV</sequence>
<evidence type="ECO:0000313" key="1">
    <source>
        <dbReference type="EMBL" id="CAF9938588.1"/>
    </source>
</evidence>
<proteinExistence type="predicted"/>
<reference evidence="1" key="1">
    <citation type="submission" date="2021-03" db="EMBL/GenBank/DDBJ databases">
        <authorList>
            <person name="Tagirdzhanova G."/>
        </authorList>
    </citation>
    <scope>NUCLEOTIDE SEQUENCE</scope>
</reference>
<accession>A0A8H3J0V0</accession>
<name>A0A8H3J0V0_9LECA</name>
<protein>
    <submittedName>
        <fullName evidence="1">Uncharacterized protein</fullName>
    </submittedName>
</protein>
<keyword evidence="2" id="KW-1185">Reference proteome</keyword>
<dbReference type="AlphaFoldDB" id="A0A8H3J0V0"/>